<keyword evidence="1" id="KW-0732">Signal</keyword>
<protein>
    <submittedName>
        <fullName evidence="2">Uncharacterized protein</fullName>
    </submittedName>
</protein>
<evidence type="ECO:0000313" key="2">
    <source>
        <dbReference type="EMBL" id="RZU35227.1"/>
    </source>
</evidence>
<dbReference type="AlphaFoldDB" id="A0A4Q7YD72"/>
<feature type="chain" id="PRO_5020727408" evidence="1">
    <location>
        <begin position="21"/>
        <end position="116"/>
    </location>
</feature>
<dbReference type="Proteomes" id="UP000292958">
    <property type="component" value="Unassembled WGS sequence"/>
</dbReference>
<name>A0A4Q7YD72_9BACT</name>
<reference evidence="2 3" key="1">
    <citation type="submission" date="2019-02" db="EMBL/GenBank/DDBJ databases">
        <title>Genomic Encyclopedia of Archaeal and Bacterial Type Strains, Phase II (KMG-II): from individual species to whole genera.</title>
        <authorList>
            <person name="Goeker M."/>
        </authorList>
    </citation>
    <scope>NUCLEOTIDE SEQUENCE [LARGE SCALE GENOMIC DNA]</scope>
    <source>
        <strain evidence="2 3">DSM 18101</strain>
    </source>
</reference>
<evidence type="ECO:0000313" key="3">
    <source>
        <dbReference type="Proteomes" id="UP000292958"/>
    </source>
</evidence>
<proteinExistence type="predicted"/>
<organism evidence="2 3">
    <name type="scientific">Edaphobacter modestus</name>
    <dbReference type="NCBI Taxonomy" id="388466"/>
    <lineage>
        <taxon>Bacteria</taxon>
        <taxon>Pseudomonadati</taxon>
        <taxon>Acidobacteriota</taxon>
        <taxon>Terriglobia</taxon>
        <taxon>Terriglobales</taxon>
        <taxon>Acidobacteriaceae</taxon>
        <taxon>Edaphobacter</taxon>
    </lineage>
</organism>
<comment type="caution">
    <text evidence="2">The sequence shown here is derived from an EMBL/GenBank/DDBJ whole genome shotgun (WGS) entry which is preliminary data.</text>
</comment>
<sequence length="116" mass="12892">MRRILGFALLSILFTASAMAAQNSQTFYLATAARAGNIQLPRGIYEVTWSTPSKSRVTLTIKTEDEKTFKIPSRVIEGKQDRTGVVISVVDGVSYLQEIHTSKSRFILENRIEGAK</sequence>
<feature type="signal peptide" evidence="1">
    <location>
        <begin position="1"/>
        <end position="20"/>
    </location>
</feature>
<accession>A0A4Q7YD72</accession>
<dbReference type="EMBL" id="SHKW01000003">
    <property type="protein sequence ID" value="RZU35227.1"/>
    <property type="molecule type" value="Genomic_DNA"/>
</dbReference>
<gene>
    <name evidence="2" type="ORF">BDD14_5988</name>
</gene>
<keyword evidence="3" id="KW-1185">Reference proteome</keyword>
<dbReference type="OrthoDB" id="120196at2"/>
<evidence type="ECO:0000256" key="1">
    <source>
        <dbReference type="SAM" id="SignalP"/>
    </source>
</evidence>
<dbReference type="RefSeq" id="WP_130424485.1">
    <property type="nucleotide sequence ID" value="NZ_SHKW01000003.1"/>
</dbReference>